<accession>A0ABW0JG29</accession>
<dbReference type="EMBL" id="JBHSMP010000041">
    <property type="protein sequence ID" value="MFC5431840.1"/>
    <property type="molecule type" value="Genomic_DNA"/>
</dbReference>
<dbReference type="RefSeq" id="WP_377715414.1">
    <property type="nucleotide sequence ID" value="NZ_JBHSMP010000041.1"/>
</dbReference>
<proteinExistence type="predicted"/>
<sequence length="89" mass="10361">MEEQKEDFSSTGGEWTMVRIIEACVSVIRRAQGKKNPDEVQFGTPEWHQVADEFVRDVYRGRVICCENPRAFRGAKNTRLTHTRLHLKL</sequence>
<reference evidence="2" key="1">
    <citation type="journal article" date="2019" name="Int. J. Syst. Evol. Microbiol.">
        <title>The Global Catalogue of Microorganisms (GCM) 10K type strain sequencing project: providing services to taxonomists for standard genome sequencing and annotation.</title>
        <authorList>
            <consortium name="The Broad Institute Genomics Platform"/>
            <consortium name="The Broad Institute Genome Sequencing Center for Infectious Disease"/>
            <person name="Wu L."/>
            <person name="Ma J."/>
        </authorList>
    </citation>
    <scope>NUCLEOTIDE SEQUENCE [LARGE SCALE GENOMIC DNA]</scope>
    <source>
        <strain evidence="2">CCUG 56042</strain>
    </source>
</reference>
<gene>
    <name evidence="1" type="ORF">ACFPTO_24050</name>
</gene>
<keyword evidence="2" id="KW-1185">Reference proteome</keyword>
<protein>
    <submittedName>
        <fullName evidence="1">Uncharacterized protein</fullName>
    </submittedName>
</protein>
<evidence type="ECO:0000313" key="1">
    <source>
        <dbReference type="EMBL" id="MFC5431840.1"/>
    </source>
</evidence>
<comment type="caution">
    <text evidence="1">The sequence shown here is derived from an EMBL/GenBank/DDBJ whole genome shotgun (WGS) entry which is preliminary data.</text>
</comment>
<dbReference type="Proteomes" id="UP001596103">
    <property type="component" value="Unassembled WGS sequence"/>
</dbReference>
<name>A0ABW0JG29_9BURK</name>
<organism evidence="1 2">
    <name type="scientific">Paraburkholderia denitrificans</name>
    <dbReference type="NCBI Taxonomy" id="694025"/>
    <lineage>
        <taxon>Bacteria</taxon>
        <taxon>Pseudomonadati</taxon>
        <taxon>Pseudomonadota</taxon>
        <taxon>Betaproteobacteria</taxon>
        <taxon>Burkholderiales</taxon>
        <taxon>Burkholderiaceae</taxon>
        <taxon>Paraburkholderia</taxon>
    </lineage>
</organism>
<evidence type="ECO:0000313" key="2">
    <source>
        <dbReference type="Proteomes" id="UP001596103"/>
    </source>
</evidence>